<sequence>MEMGLASTAMFALTGRNSTASSVDRLETRLGWVRTPEEAFRTYERIRGGLDAHKPVALGTGSFAKRGFKALLNARKPTATWATRSLPAGNVRNLHAYAVLDITPRTLTADDFARSMPTVRVTLRDPRNPNGLTFTRTLKDILTSGKWNSLSYEL</sequence>
<evidence type="ECO:0000313" key="1">
    <source>
        <dbReference type="EMBL" id="MCY1008561.1"/>
    </source>
</evidence>
<comment type="caution">
    <text evidence="1">The sequence shown here is derived from an EMBL/GenBank/DDBJ whole genome shotgun (WGS) entry which is preliminary data.</text>
</comment>
<name>A0A9X3IYJ8_9BACT</name>
<dbReference type="Proteomes" id="UP001150924">
    <property type="component" value="Unassembled WGS sequence"/>
</dbReference>
<dbReference type="AlphaFoldDB" id="A0A9X3IYJ8"/>
<dbReference type="RefSeq" id="WP_267771164.1">
    <property type="nucleotide sequence ID" value="NZ_JAPNKE010000002.1"/>
</dbReference>
<organism evidence="1 2">
    <name type="scientific">Nannocystis pusilla</name>
    <dbReference type="NCBI Taxonomy" id="889268"/>
    <lineage>
        <taxon>Bacteria</taxon>
        <taxon>Pseudomonadati</taxon>
        <taxon>Myxococcota</taxon>
        <taxon>Polyangia</taxon>
        <taxon>Nannocystales</taxon>
        <taxon>Nannocystaceae</taxon>
        <taxon>Nannocystis</taxon>
    </lineage>
</organism>
<protein>
    <submittedName>
        <fullName evidence="1">Uncharacterized protein</fullName>
    </submittedName>
</protein>
<accession>A0A9X3IYJ8</accession>
<keyword evidence="2" id="KW-1185">Reference proteome</keyword>
<proteinExistence type="predicted"/>
<evidence type="ECO:0000313" key="2">
    <source>
        <dbReference type="Proteomes" id="UP001150924"/>
    </source>
</evidence>
<reference evidence="1" key="1">
    <citation type="submission" date="2022-11" db="EMBL/GenBank/DDBJ databases">
        <title>Minimal conservation of predation-associated metabolite biosynthetic gene clusters underscores biosynthetic potential of Myxococcota including descriptions for ten novel species: Archangium lansinium sp. nov., Myxococcus landrumus sp. nov., Nannocystis bai.</title>
        <authorList>
            <person name="Ahearne A."/>
            <person name="Stevens C."/>
            <person name="Phillips K."/>
        </authorList>
    </citation>
    <scope>NUCLEOTIDE SEQUENCE</scope>
    <source>
        <strain evidence="1">Na p29</strain>
    </source>
</reference>
<gene>
    <name evidence="1" type="ORF">OV079_23970</name>
</gene>
<dbReference type="EMBL" id="JAPNKE010000002">
    <property type="protein sequence ID" value="MCY1008561.1"/>
    <property type="molecule type" value="Genomic_DNA"/>
</dbReference>